<feature type="transmembrane region" description="Helical" evidence="5">
    <location>
        <begin position="408"/>
        <end position="427"/>
    </location>
</feature>
<evidence type="ECO:0000256" key="5">
    <source>
        <dbReference type="SAM" id="Phobius"/>
    </source>
</evidence>
<reference evidence="7 8" key="1">
    <citation type="submission" date="2019-08" db="EMBL/GenBank/DDBJ databases">
        <title>Seonamhaeicola sediminis sp. nov., isolated from marine sediment.</title>
        <authorList>
            <person name="Cao W.R."/>
        </authorList>
    </citation>
    <scope>NUCLEOTIDE SEQUENCE [LARGE SCALE GENOMIC DNA]</scope>
    <source>
        <strain evidence="7 8">1505</strain>
    </source>
</reference>
<keyword evidence="4 5" id="KW-0472">Membrane</keyword>
<dbReference type="EMBL" id="VRKQ01000018">
    <property type="protein sequence ID" value="TXG35330.1"/>
    <property type="molecule type" value="Genomic_DNA"/>
</dbReference>
<dbReference type="Pfam" id="PF04932">
    <property type="entry name" value="Wzy_C"/>
    <property type="match status" value="1"/>
</dbReference>
<evidence type="ECO:0000256" key="4">
    <source>
        <dbReference type="ARBA" id="ARBA00023136"/>
    </source>
</evidence>
<dbReference type="PANTHER" id="PTHR37422">
    <property type="entry name" value="TEICHURONIC ACID BIOSYNTHESIS PROTEIN TUAE"/>
    <property type="match status" value="1"/>
</dbReference>
<comment type="caution">
    <text evidence="7">The sequence shown here is derived from an EMBL/GenBank/DDBJ whole genome shotgun (WGS) entry which is preliminary data.</text>
</comment>
<keyword evidence="3 5" id="KW-1133">Transmembrane helix</keyword>
<protein>
    <submittedName>
        <fullName evidence="7">O-antigen ligase family protein</fullName>
    </submittedName>
</protein>
<feature type="transmembrane region" description="Helical" evidence="5">
    <location>
        <begin position="267"/>
        <end position="300"/>
    </location>
</feature>
<evidence type="ECO:0000256" key="3">
    <source>
        <dbReference type="ARBA" id="ARBA00022989"/>
    </source>
</evidence>
<dbReference type="OrthoDB" id="783093at2"/>
<organism evidence="7 8">
    <name type="scientific">Seonamhaeicola maritimus</name>
    <dbReference type="NCBI Taxonomy" id="2591822"/>
    <lineage>
        <taxon>Bacteria</taxon>
        <taxon>Pseudomonadati</taxon>
        <taxon>Bacteroidota</taxon>
        <taxon>Flavobacteriia</taxon>
        <taxon>Flavobacteriales</taxon>
        <taxon>Flavobacteriaceae</taxon>
    </lineage>
</organism>
<dbReference type="PANTHER" id="PTHR37422:SF17">
    <property type="entry name" value="O-ANTIGEN LIGASE"/>
    <property type="match status" value="1"/>
</dbReference>
<evidence type="ECO:0000313" key="7">
    <source>
        <dbReference type="EMBL" id="TXG35330.1"/>
    </source>
</evidence>
<feature type="transmembrane region" description="Helical" evidence="5">
    <location>
        <begin position="458"/>
        <end position="477"/>
    </location>
</feature>
<dbReference type="Proteomes" id="UP000321080">
    <property type="component" value="Unassembled WGS sequence"/>
</dbReference>
<evidence type="ECO:0000256" key="1">
    <source>
        <dbReference type="ARBA" id="ARBA00004141"/>
    </source>
</evidence>
<keyword evidence="2 5" id="KW-0812">Transmembrane</keyword>
<dbReference type="InterPro" id="IPR007016">
    <property type="entry name" value="O-antigen_ligase-rel_domated"/>
</dbReference>
<gene>
    <name evidence="7" type="ORF">FUA22_16410</name>
</gene>
<feature type="domain" description="O-antigen ligase-related" evidence="6">
    <location>
        <begin position="271"/>
        <end position="412"/>
    </location>
</feature>
<dbReference type="AlphaFoldDB" id="A0A5C7GFS4"/>
<feature type="transmembrane region" description="Helical" evidence="5">
    <location>
        <begin position="72"/>
        <end position="89"/>
    </location>
</feature>
<accession>A0A5C7GFS4</accession>
<evidence type="ECO:0000259" key="6">
    <source>
        <dbReference type="Pfam" id="PF04932"/>
    </source>
</evidence>
<sequence length="493" mass="54699">MSSFNNDINPFEANSGSLRLANLNILIPVIAIALLMALVIIKIEILGFILWLTLFFVIALLYVIFKNPKTGIFLLIILGFFVTGAGRYVTAPWGLTIDALLVLIYIALFFKAFAEKIHWIKAKSSLTWVVTIWMGYILLQIGNPEAQSIEAWFYAMRGVALYQWLSIPLLFILFNKSKDLDTFFIIWGILSLLGTLKGFQQFHFGVDPFEQRWLNQGGAETHILFGKLRVFSFYSDAGQFGASQGHAGVVFGILALFKKGNLKLKSFFAFVALAGFLGMLISGTRGAIAVPALGGIMFLILKKNIKILVLGGILGISVFIFFAYTTIGQGNAEIRRMRTAFDPNEASLQVRLANQNKLKGYLASRPFGGGVGATGNWGQRFTPHTFLANTATDSWYVMIWADTGAVGLIYYLFMIFFILITGAYNVMYKIKDDWLKSQIGALVCGMAGIMMASYGNGVFGQMPTGILMYVGMVFMFISPKMDKLKQKTAIQLH</sequence>
<comment type="subcellular location">
    <subcellularLocation>
        <location evidence="1">Membrane</location>
        <topology evidence="1">Multi-pass membrane protein</topology>
    </subcellularLocation>
</comment>
<proteinExistence type="predicted"/>
<feature type="transmembrane region" description="Helical" evidence="5">
    <location>
        <begin position="21"/>
        <end position="41"/>
    </location>
</feature>
<feature type="transmembrane region" description="Helical" evidence="5">
    <location>
        <begin position="47"/>
        <end position="65"/>
    </location>
</feature>
<keyword evidence="8" id="KW-1185">Reference proteome</keyword>
<dbReference type="InterPro" id="IPR051533">
    <property type="entry name" value="WaaL-like"/>
</dbReference>
<feature type="transmembrane region" description="Helical" evidence="5">
    <location>
        <begin position="180"/>
        <end position="199"/>
    </location>
</feature>
<evidence type="ECO:0000313" key="8">
    <source>
        <dbReference type="Proteomes" id="UP000321080"/>
    </source>
</evidence>
<feature type="transmembrane region" description="Helical" evidence="5">
    <location>
        <begin position="95"/>
        <end position="114"/>
    </location>
</feature>
<evidence type="ECO:0000256" key="2">
    <source>
        <dbReference type="ARBA" id="ARBA00022692"/>
    </source>
</evidence>
<dbReference type="GO" id="GO:0016020">
    <property type="term" value="C:membrane"/>
    <property type="evidence" value="ECO:0007669"/>
    <property type="project" value="UniProtKB-SubCell"/>
</dbReference>
<keyword evidence="7" id="KW-0436">Ligase</keyword>
<feature type="transmembrane region" description="Helical" evidence="5">
    <location>
        <begin position="307"/>
        <end position="327"/>
    </location>
</feature>
<dbReference type="RefSeq" id="WP_147769673.1">
    <property type="nucleotide sequence ID" value="NZ_VRKQ01000018.1"/>
</dbReference>
<feature type="transmembrane region" description="Helical" evidence="5">
    <location>
        <begin position="126"/>
        <end position="142"/>
    </location>
</feature>
<name>A0A5C7GFS4_9FLAO</name>
<dbReference type="GO" id="GO:0016874">
    <property type="term" value="F:ligase activity"/>
    <property type="evidence" value="ECO:0007669"/>
    <property type="project" value="UniProtKB-KW"/>
</dbReference>
<feature type="transmembrane region" description="Helical" evidence="5">
    <location>
        <begin position="154"/>
        <end position="173"/>
    </location>
</feature>